<evidence type="ECO:0000313" key="3">
    <source>
        <dbReference type="Proteomes" id="UP000267049"/>
    </source>
</evidence>
<organism evidence="2 3">
    <name type="scientific">Montanilutibacter psychrotolerans</name>
    <dbReference type="NCBI Taxonomy" id="1327343"/>
    <lineage>
        <taxon>Bacteria</taxon>
        <taxon>Pseudomonadati</taxon>
        <taxon>Pseudomonadota</taxon>
        <taxon>Gammaproteobacteria</taxon>
        <taxon>Lysobacterales</taxon>
        <taxon>Lysobacteraceae</taxon>
        <taxon>Montanilutibacter</taxon>
    </lineage>
</organism>
<dbReference type="Proteomes" id="UP000267049">
    <property type="component" value="Unassembled WGS sequence"/>
</dbReference>
<feature type="transmembrane region" description="Helical" evidence="1">
    <location>
        <begin position="190"/>
        <end position="212"/>
    </location>
</feature>
<feature type="transmembrane region" description="Helical" evidence="1">
    <location>
        <begin position="533"/>
        <end position="551"/>
    </location>
</feature>
<name>A0A3M8SQW2_9GAMM</name>
<dbReference type="EMBL" id="RIBS01000005">
    <property type="protein sequence ID" value="RNF83095.1"/>
    <property type="molecule type" value="Genomic_DNA"/>
</dbReference>
<keyword evidence="1" id="KW-0812">Transmembrane</keyword>
<protein>
    <submittedName>
        <fullName evidence="2">Uncharacterized protein</fullName>
    </submittedName>
</protein>
<evidence type="ECO:0000313" key="2">
    <source>
        <dbReference type="EMBL" id="RNF83095.1"/>
    </source>
</evidence>
<feature type="transmembrane region" description="Helical" evidence="1">
    <location>
        <begin position="154"/>
        <end position="178"/>
    </location>
</feature>
<gene>
    <name evidence="2" type="ORF">EER27_11285</name>
</gene>
<feature type="transmembrane region" description="Helical" evidence="1">
    <location>
        <begin position="63"/>
        <end position="81"/>
    </location>
</feature>
<comment type="caution">
    <text evidence="2">The sequence shown here is derived from an EMBL/GenBank/DDBJ whole genome shotgun (WGS) entry which is preliminary data.</text>
</comment>
<sequence>MACDCASSAHTHLRPTRRPARPTSRTPTCGCSRATGAAEMGALRRFAAILVADLRERGRGTRFWVAIALVGIATWWCFPAVETGRFAVGFGDDVRGIYSSAWVGLVLGLMYSSLLSLLGFYVVRGTLVRDFDTRVWQLLVATPMTRPGYLLAKWASHMAVFALVMLVGLAVGAVAQLVHAEDRTFNLIELVKPVLVLALPSLAVTAFFAVLFDLVPWLRRTAGNVLFFFVWVLVNVSLANHFDPSKSAWATQTWLSDPGGMAMVMRDLGTHLARAMPDVNSHDLSVGMSDTVERLRLFRWNHWPMRLADLGGRAVWVLLSMACVVALAPMLDWAAARTRGAEAVRGAGAGRRLAWLDRVLRPLESFASGRVMAAEFKLVLRQRRLWWWLALLGSWAVQSFGPPEAVGVVVIVAWMASVDVFSRVMLRERETLTGPLLFVAAGAVRRLLVARAGMAVVLAMVSVAPAALRTGAIDPLAAVALLMVAGSVACGGLALSVLFRNPRPFELLLVVLAYVGVQGQGPLAVLAHPQWTLMLHAVALVASALLLPMLWPRLAR</sequence>
<dbReference type="OrthoDB" id="6017159at2"/>
<accession>A0A3M8SQW2</accession>
<proteinExistence type="predicted"/>
<dbReference type="AlphaFoldDB" id="A0A3M8SQW2"/>
<evidence type="ECO:0000256" key="1">
    <source>
        <dbReference type="SAM" id="Phobius"/>
    </source>
</evidence>
<feature type="transmembrane region" description="Helical" evidence="1">
    <location>
        <begin position="101"/>
        <end position="123"/>
    </location>
</feature>
<keyword evidence="1" id="KW-1133">Transmembrane helix</keyword>
<feature type="transmembrane region" description="Helical" evidence="1">
    <location>
        <begin position="314"/>
        <end position="335"/>
    </location>
</feature>
<feature type="transmembrane region" description="Helical" evidence="1">
    <location>
        <begin position="385"/>
        <end position="401"/>
    </location>
</feature>
<keyword evidence="1" id="KW-0472">Membrane</keyword>
<feature type="transmembrane region" description="Helical" evidence="1">
    <location>
        <begin position="476"/>
        <end position="495"/>
    </location>
</feature>
<feature type="transmembrane region" description="Helical" evidence="1">
    <location>
        <begin position="407"/>
        <end position="426"/>
    </location>
</feature>
<feature type="transmembrane region" description="Helical" evidence="1">
    <location>
        <begin position="447"/>
        <end position="464"/>
    </location>
</feature>
<reference evidence="2 3" key="1">
    <citation type="submission" date="2018-11" db="EMBL/GenBank/DDBJ databases">
        <title>Lysobacter cryohumiis sp. nov., isolated from soil in the Tianshan Mountains, Xinjiang, China.</title>
        <authorList>
            <person name="Luo Y."/>
            <person name="Sheng H."/>
        </authorList>
    </citation>
    <scope>NUCLEOTIDE SEQUENCE [LARGE SCALE GENOMIC DNA]</scope>
    <source>
        <strain evidence="2 3">ZS60</strain>
    </source>
</reference>
<feature type="transmembrane region" description="Helical" evidence="1">
    <location>
        <begin position="224"/>
        <end position="242"/>
    </location>
</feature>
<feature type="transmembrane region" description="Helical" evidence="1">
    <location>
        <begin position="507"/>
        <end position="527"/>
    </location>
</feature>
<keyword evidence="3" id="KW-1185">Reference proteome</keyword>